<dbReference type="InterPro" id="IPR002225">
    <property type="entry name" value="3Beta_OHSteriod_DH/Estase"/>
</dbReference>
<dbReference type="EMBL" id="PUHR01000039">
    <property type="protein sequence ID" value="KAG0669557.1"/>
    <property type="molecule type" value="Genomic_DNA"/>
</dbReference>
<feature type="domain" description="3-beta hydroxysteroid dehydrogenase/isomerase" evidence="3">
    <location>
        <begin position="5"/>
        <end position="257"/>
    </location>
</feature>
<evidence type="ECO:0000313" key="5">
    <source>
        <dbReference type="Proteomes" id="UP000750334"/>
    </source>
</evidence>
<dbReference type="InterPro" id="IPR050425">
    <property type="entry name" value="NAD(P)_dehydrat-like"/>
</dbReference>
<dbReference type="Proteomes" id="UP000750334">
    <property type="component" value="Unassembled WGS sequence"/>
</dbReference>
<evidence type="ECO:0000256" key="1">
    <source>
        <dbReference type="ARBA" id="ARBA00023002"/>
    </source>
</evidence>
<dbReference type="OrthoDB" id="2735536at2759"/>
<proteinExistence type="inferred from homology"/>
<protein>
    <submittedName>
        <fullName evidence="4">Methylglyoxal reductase (NADPH-dependent) gre2</fullName>
    </submittedName>
</protein>
<reference evidence="4 5" key="1">
    <citation type="submission" date="2020-11" db="EMBL/GenBank/DDBJ databases">
        <title>Kefir isolates.</title>
        <authorList>
            <person name="Marcisauskas S."/>
            <person name="Kim Y."/>
            <person name="Blasche S."/>
        </authorList>
    </citation>
    <scope>NUCLEOTIDE SEQUENCE [LARGE SCALE GENOMIC DNA]</scope>
    <source>
        <strain evidence="4 5">OG2</strain>
    </source>
</reference>
<keyword evidence="1" id="KW-0560">Oxidoreductase</keyword>
<dbReference type="InterPro" id="IPR036291">
    <property type="entry name" value="NAD(P)-bd_dom_sf"/>
</dbReference>
<dbReference type="Gene3D" id="3.40.50.720">
    <property type="entry name" value="NAD(P)-binding Rossmann-like Domain"/>
    <property type="match status" value="1"/>
</dbReference>
<dbReference type="PANTHER" id="PTHR10366">
    <property type="entry name" value="NAD DEPENDENT EPIMERASE/DEHYDRATASE"/>
    <property type="match status" value="1"/>
</dbReference>
<dbReference type="FunFam" id="3.40.50.720:FF:000191">
    <property type="entry name" value="Methylglyoxal reductase (NADPH-dependent)"/>
    <property type="match status" value="1"/>
</dbReference>
<dbReference type="GO" id="GO:0016616">
    <property type="term" value="F:oxidoreductase activity, acting on the CH-OH group of donors, NAD or NADP as acceptor"/>
    <property type="evidence" value="ECO:0007669"/>
    <property type="project" value="InterPro"/>
</dbReference>
<gene>
    <name evidence="4" type="primary">GRE2_7</name>
    <name evidence="4" type="ORF">C6P45_003628</name>
</gene>
<dbReference type="SUPFAM" id="SSF51735">
    <property type="entry name" value="NAD(P)-binding Rossmann-fold domains"/>
    <property type="match status" value="1"/>
</dbReference>
<dbReference type="GO" id="GO:0006694">
    <property type="term" value="P:steroid biosynthetic process"/>
    <property type="evidence" value="ECO:0007669"/>
    <property type="project" value="InterPro"/>
</dbReference>
<dbReference type="AlphaFoldDB" id="A0A9P6WCS4"/>
<comment type="caution">
    <text evidence="4">The sequence shown here is derived from an EMBL/GenBank/DDBJ whole genome shotgun (WGS) entry which is preliminary data.</text>
</comment>
<comment type="similarity">
    <text evidence="2">Belongs to the NAD(P)-dependent epimerase/dehydratase family. Dihydroflavonol-4-reductase subfamily.</text>
</comment>
<evidence type="ECO:0000256" key="2">
    <source>
        <dbReference type="ARBA" id="ARBA00023445"/>
    </source>
</evidence>
<dbReference type="Pfam" id="PF01073">
    <property type="entry name" value="3Beta_HSD"/>
    <property type="match status" value="1"/>
</dbReference>
<sequence>MSVFVSGGTGFIGQHIVNQLLEQNYRVITSARSQEKADTVLTNFKHNPNLIVTINGDLSRLDAFDQPFQEYGSQIKYVIHTASPVTFPLKDIEKDVLIPAVNGTKSILQAIQKHCPNGIESFVMTSSVAAISTFKESFDPKVTANEQSWNDYTWESAQASGQDGYFGSKKFAEKYLWDFLNDNKDTLKFKAATILPCFVFGPQMFDSSVKPQLNLSCEVVNSLIHTGKDEKYNYTIGKYIHVEDVAKAHIMAMQDSKFDRKRLLLSEGNFNSHDILNYLNNDFPVLKDNIPVCNPSETAENKPSKDITFENTATRKLLGFNFKNLKECVDGIAEQVLRHENRL</sequence>
<keyword evidence="5" id="KW-1185">Reference proteome</keyword>
<evidence type="ECO:0000259" key="3">
    <source>
        <dbReference type="Pfam" id="PF01073"/>
    </source>
</evidence>
<evidence type="ECO:0000313" key="4">
    <source>
        <dbReference type="EMBL" id="KAG0669557.1"/>
    </source>
</evidence>
<organism evidence="4 5">
    <name type="scientific">Maudiozyma exigua</name>
    <name type="common">Yeast</name>
    <name type="synonym">Kazachstania exigua</name>
    <dbReference type="NCBI Taxonomy" id="34358"/>
    <lineage>
        <taxon>Eukaryota</taxon>
        <taxon>Fungi</taxon>
        <taxon>Dikarya</taxon>
        <taxon>Ascomycota</taxon>
        <taxon>Saccharomycotina</taxon>
        <taxon>Saccharomycetes</taxon>
        <taxon>Saccharomycetales</taxon>
        <taxon>Saccharomycetaceae</taxon>
        <taxon>Maudiozyma</taxon>
    </lineage>
</organism>
<dbReference type="PANTHER" id="PTHR10366:SF564">
    <property type="entry name" value="STEROL-4-ALPHA-CARBOXYLATE 3-DEHYDROGENASE, DECARBOXYLATING"/>
    <property type="match status" value="1"/>
</dbReference>
<name>A0A9P6WCS4_MAUEX</name>
<accession>A0A9P6WCS4</accession>